<dbReference type="Proteomes" id="UP001165460">
    <property type="component" value="Unassembled WGS sequence"/>
</dbReference>
<proteinExistence type="predicted"/>
<dbReference type="PANTHER" id="PTHR42852">
    <property type="entry name" value="THIOL:DISULFIDE INTERCHANGE PROTEIN DSBE"/>
    <property type="match status" value="1"/>
</dbReference>
<dbReference type="InterPro" id="IPR013766">
    <property type="entry name" value="Thioredoxin_domain"/>
</dbReference>
<evidence type="ECO:0000313" key="2">
    <source>
        <dbReference type="EMBL" id="MCJ0741548.1"/>
    </source>
</evidence>
<dbReference type="SUPFAM" id="SSF52833">
    <property type="entry name" value="Thioredoxin-like"/>
    <property type="match status" value="1"/>
</dbReference>
<comment type="caution">
    <text evidence="2">The sequence shown here is derived from an EMBL/GenBank/DDBJ whole genome shotgun (WGS) entry which is preliminary data.</text>
</comment>
<dbReference type="InterPro" id="IPR013740">
    <property type="entry name" value="Redoxin"/>
</dbReference>
<keyword evidence="3" id="KW-1185">Reference proteome</keyword>
<protein>
    <submittedName>
        <fullName evidence="2">TlpA family protein disulfide reductase</fullName>
    </submittedName>
</protein>
<dbReference type="PANTHER" id="PTHR42852:SF17">
    <property type="entry name" value="THIOREDOXIN-LIKE PROTEIN HI_1115"/>
    <property type="match status" value="1"/>
</dbReference>
<accession>A0ABS9ZV36</accession>
<dbReference type="InterPro" id="IPR036249">
    <property type="entry name" value="Thioredoxin-like_sf"/>
</dbReference>
<organism evidence="2 3">
    <name type="scientific">Pedobacter montanisoli</name>
    <dbReference type="NCBI Taxonomy" id="2923277"/>
    <lineage>
        <taxon>Bacteria</taxon>
        <taxon>Pseudomonadati</taxon>
        <taxon>Bacteroidota</taxon>
        <taxon>Sphingobacteriia</taxon>
        <taxon>Sphingobacteriales</taxon>
        <taxon>Sphingobacteriaceae</taxon>
        <taxon>Pedobacter</taxon>
    </lineage>
</organism>
<dbReference type="InterPro" id="IPR050553">
    <property type="entry name" value="Thioredoxin_ResA/DsbE_sf"/>
</dbReference>
<dbReference type="CDD" id="cd02966">
    <property type="entry name" value="TlpA_like_family"/>
    <property type="match status" value="1"/>
</dbReference>
<reference evidence="2" key="1">
    <citation type="submission" date="2022-03" db="EMBL/GenBank/DDBJ databases">
        <authorList>
            <person name="Woo C.Y."/>
        </authorList>
    </citation>
    <scope>NUCLEOTIDE SEQUENCE</scope>
    <source>
        <strain evidence="2">CYS-01</strain>
    </source>
</reference>
<gene>
    <name evidence="2" type="ORF">MMF97_02415</name>
</gene>
<evidence type="ECO:0000313" key="3">
    <source>
        <dbReference type="Proteomes" id="UP001165460"/>
    </source>
</evidence>
<dbReference type="EMBL" id="JALGBH010000001">
    <property type="protein sequence ID" value="MCJ0741548.1"/>
    <property type="molecule type" value="Genomic_DNA"/>
</dbReference>
<dbReference type="PROSITE" id="PS51352">
    <property type="entry name" value="THIOREDOXIN_2"/>
    <property type="match status" value="1"/>
</dbReference>
<sequence length="158" mass="17635">MQIGLFSPAEQTKNATIPADLSKIVFEDTKGNQVSLADLKGKIIFLNFWATWCPPCIAEMPSINKLAQLYKDDKDIVFLMVDADSDFGKSVDFMNKRQYNLPVYKAVSSVPEVIFGGSLPTTIVLDKQGRLSFKEVGAANYNSKKFTNFIEKLKALKD</sequence>
<name>A0ABS9ZV36_9SPHI</name>
<dbReference type="Pfam" id="PF08534">
    <property type="entry name" value="Redoxin"/>
    <property type="match status" value="1"/>
</dbReference>
<evidence type="ECO:0000259" key="1">
    <source>
        <dbReference type="PROSITE" id="PS51352"/>
    </source>
</evidence>
<dbReference type="Gene3D" id="3.40.30.10">
    <property type="entry name" value="Glutaredoxin"/>
    <property type="match status" value="1"/>
</dbReference>
<feature type="domain" description="Thioredoxin" evidence="1">
    <location>
        <begin position="15"/>
        <end position="155"/>
    </location>
</feature>